<dbReference type="AlphaFoldDB" id="A0A2T5RIW3"/>
<evidence type="ECO:0000313" key="2">
    <source>
        <dbReference type="EMBL" id="PTV98352.1"/>
    </source>
</evidence>
<gene>
    <name evidence="2" type="ORF">C8C76_1178</name>
</gene>
<dbReference type="RefSeq" id="WP_108140458.1">
    <property type="nucleotide sequence ID" value="NZ_JBQPXQ010000021.1"/>
</dbReference>
<evidence type="ECO:0000256" key="1">
    <source>
        <dbReference type="SAM" id="Phobius"/>
    </source>
</evidence>
<protein>
    <submittedName>
        <fullName evidence="2">Uncharacterized protein</fullName>
    </submittedName>
</protein>
<feature type="transmembrane region" description="Helical" evidence="1">
    <location>
        <begin position="135"/>
        <end position="157"/>
    </location>
</feature>
<keyword evidence="1" id="KW-0472">Membrane</keyword>
<dbReference type="Proteomes" id="UP000244089">
    <property type="component" value="Unassembled WGS sequence"/>
</dbReference>
<feature type="transmembrane region" description="Helical" evidence="1">
    <location>
        <begin position="55"/>
        <end position="82"/>
    </location>
</feature>
<organism evidence="2 3">
    <name type="scientific">Halanaerobium saccharolyticum</name>
    <dbReference type="NCBI Taxonomy" id="43595"/>
    <lineage>
        <taxon>Bacteria</taxon>
        <taxon>Bacillati</taxon>
        <taxon>Bacillota</taxon>
        <taxon>Clostridia</taxon>
        <taxon>Halanaerobiales</taxon>
        <taxon>Halanaerobiaceae</taxon>
        <taxon>Halanaerobium</taxon>
    </lineage>
</organism>
<name>A0A2T5RIW3_9FIRM</name>
<proteinExistence type="predicted"/>
<sequence length="164" mass="18443">MKTRELTHTAISLSLITISFILFKGSTNVFNAVTIPTILYLNYSKFSLREYSTLVLLSFIMALLFFFQQLFFIFFYAVMAVLIKRILRQNYSKFFSFLILAVGFGGGFYLTLTLTDTILGTALRNVLASVAAGNSILLILLYSFTSSFVAAALILIIPEIDKRL</sequence>
<reference evidence="2 3" key="1">
    <citation type="submission" date="2018-04" db="EMBL/GenBank/DDBJ databases">
        <title>Subsurface microbial communities from deep shales in Ohio and West Virginia, USA.</title>
        <authorList>
            <person name="Wrighton K."/>
        </authorList>
    </citation>
    <scope>NUCLEOTIDE SEQUENCE [LARGE SCALE GENOMIC DNA]</scope>
    <source>
        <strain evidence="2 3">WC1</strain>
    </source>
</reference>
<dbReference type="EMBL" id="QAXS01000017">
    <property type="protein sequence ID" value="PTV98352.1"/>
    <property type="molecule type" value="Genomic_DNA"/>
</dbReference>
<keyword evidence="1" id="KW-1133">Transmembrane helix</keyword>
<keyword evidence="1" id="KW-0812">Transmembrane</keyword>
<feature type="transmembrane region" description="Helical" evidence="1">
    <location>
        <begin position="94"/>
        <end position="115"/>
    </location>
</feature>
<comment type="caution">
    <text evidence="2">The sequence shown here is derived from an EMBL/GenBank/DDBJ whole genome shotgun (WGS) entry which is preliminary data.</text>
</comment>
<accession>A0A2T5RIW3</accession>
<evidence type="ECO:0000313" key="3">
    <source>
        <dbReference type="Proteomes" id="UP000244089"/>
    </source>
</evidence>